<organism evidence="1 2">
    <name type="scientific">Flavobacterium branchiophilum</name>
    <dbReference type="NCBI Taxonomy" id="55197"/>
    <lineage>
        <taxon>Bacteria</taxon>
        <taxon>Pseudomonadati</taxon>
        <taxon>Bacteroidota</taxon>
        <taxon>Flavobacteriia</taxon>
        <taxon>Flavobacteriales</taxon>
        <taxon>Flavobacteriaceae</taxon>
        <taxon>Flavobacterium</taxon>
    </lineage>
</organism>
<accession>A0A543G6N5</accession>
<evidence type="ECO:0000313" key="2">
    <source>
        <dbReference type="Proteomes" id="UP000320773"/>
    </source>
</evidence>
<reference evidence="1 2" key="1">
    <citation type="submission" date="2019-06" db="EMBL/GenBank/DDBJ databases">
        <title>Genomic Encyclopedia of Archaeal and Bacterial Type Strains, Phase II (KMG-II): from individual species to whole genera.</title>
        <authorList>
            <person name="Goeker M."/>
        </authorList>
    </citation>
    <scope>NUCLEOTIDE SEQUENCE [LARGE SCALE GENOMIC DNA]</scope>
    <source>
        <strain evidence="1 2">DSM 24789</strain>
    </source>
</reference>
<dbReference type="Proteomes" id="UP000320773">
    <property type="component" value="Unassembled WGS sequence"/>
</dbReference>
<proteinExistence type="predicted"/>
<evidence type="ECO:0000313" key="1">
    <source>
        <dbReference type="EMBL" id="TQM41737.1"/>
    </source>
</evidence>
<sequence length="30" mass="3538">MAESLLLQQRKYYCKLILNEKLKGLKGLKD</sequence>
<protein>
    <submittedName>
        <fullName evidence="1">Uncharacterized protein</fullName>
    </submittedName>
</protein>
<comment type="caution">
    <text evidence="1">The sequence shown here is derived from an EMBL/GenBank/DDBJ whole genome shotgun (WGS) entry which is preliminary data.</text>
</comment>
<gene>
    <name evidence="1" type="ORF">BC670_2733</name>
</gene>
<dbReference type="AlphaFoldDB" id="A0A543G6N5"/>
<name>A0A543G6N5_9FLAO</name>
<dbReference type="EMBL" id="VFPJ01000001">
    <property type="protein sequence ID" value="TQM41737.1"/>
    <property type="molecule type" value="Genomic_DNA"/>
</dbReference>